<evidence type="ECO:0000313" key="3">
    <source>
        <dbReference type="Proteomes" id="UP000078240"/>
    </source>
</evidence>
<dbReference type="AlphaFoldDB" id="A0A179GLS0"/>
<dbReference type="EMBL" id="LSBH01000005">
    <property type="protein sequence ID" value="OAQ78825.1"/>
    <property type="molecule type" value="Genomic_DNA"/>
</dbReference>
<sequence length="376" mass="40793">MRCRHHRPSPVTHRPRAVPPLAFWLTHFLAVPVRALAAVVVPSFAIRTVRCHGLISPVLPTFALSLAYRSGTRPPSVPASGVQRQNEDGNASQTRSPQRGPESCRAVFQLIGRQPRDKREDKLGRENPPKRYGPCTFSILGLGGGCACVNASIGACIHSPHLAPSGGATQRAHRGWKPAGPPFWIRCAAAWLQACLGPALARQKRVAGIGARRDAWKWAWPSFCHAARPRLQCPGRDACSETETKGKGLDAVPASGWCELAPLAFALSEGRTKRKMGGQDGKNGCVRLRARGGGGWLHAAIVRGHLAGWMDRRNITLSRCRHVAPKGQGRAVRWIAASLTQSILGCRLEWRRSLVCPCVDLTWPSALPATNTTVPR</sequence>
<protein>
    <submittedName>
        <fullName evidence="2">Uncharacterized protein</fullName>
    </submittedName>
</protein>
<name>A0A179GLS0_PURLI</name>
<organism evidence="2 3">
    <name type="scientific">Purpureocillium lilacinum</name>
    <name type="common">Paecilomyces lilacinus</name>
    <dbReference type="NCBI Taxonomy" id="33203"/>
    <lineage>
        <taxon>Eukaryota</taxon>
        <taxon>Fungi</taxon>
        <taxon>Dikarya</taxon>
        <taxon>Ascomycota</taxon>
        <taxon>Pezizomycotina</taxon>
        <taxon>Sordariomycetes</taxon>
        <taxon>Hypocreomycetidae</taxon>
        <taxon>Hypocreales</taxon>
        <taxon>Ophiocordycipitaceae</taxon>
        <taxon>Purpureocillium</taxon>
    </lineage>
</organism>
<evidence type="ECO:0000313" key="2">
    <source>
        <dbReference type="EMBL" id="OAQ78825.1"/>
    </source>
</evidence>
<comment type="caution">
    <text evidence="2">The sequence shown here is derived from an EMBL/GenBank/DDBJ whole genome shotgun (WGS) entry which is preliminary data.</text>
</comment>
<accession>A0A179GLS0</accession>
<feature type="region of interest" description="Disordered" evidence="1">
    <location>
        <begin position="73"/>
        <end position="102"/>
    </location>
</feature>
<dbReference type="Proteomes" id="UP000078240">
    <property type="component" value="Unassembled WGS sequence"/>
</dbReference>
<evidence type="ECO:0000256" key="1">
    <source>
        <dbReference type="SAM" id="MobiDB-lite"/>
    </source>
</evidence>
<feature type="compositionally biased region" description="Polar residues" evidence="1">
    <location>
        <begin position="82"/>
        <end position="97"/>
    </location>
</feature>
<proteinExistence type="predicted"/>
<gene>
    <name evidence="2" type="ORF">VFPBJ_06946</name>
</gene>
<reference evidence="2 3" key="1">
    <citation type="submission" date="2016-01" db="EMBL/GenBank/DDBJ databases">
        <title>Biosynthesis of antibiotic leucinostatins and their inhibition on Phytophthora in bio-control Purpureocillium lilacinum.</title>
        <authorList>
            <person name="Wang G."/>
            <person name="Liu Z."/>
            <person name="Lin R."/>
            <person name="Li E."/>
            <person name="Mao Z."/>
            <person name="Ling J."/>
            <person name="Yin W."/>
            <person name="Xie B."/>
        </authorList>
    </citation>
    <scope>NUCLEOTIDE SEQUENCE [LARGE SCALE GENOMIC DNA]</scope>
    <source>
        <strain evidence="2">PLBJ-1</strain>
    </source>
</reference>